<sequence length="123" mass="12472">MANSIVTSDYLTTMSMDGMWMTMYMPTTYTVTAAENTETEKSSASSTYQSTKEESVTSEVASTSSTSQADEASSTSVTTSASASSSSIASTSSSGAISVYSGVGNKITVGAGTCLFGLAAVLL</sequence>
<dbReference type="EMBL" id="CP063129">
    <property type="protein sequence ID" value="QOU18095.1"/>
    <property type="molecule type" value="Genomic_DNA"/>
</dbReference>
<evidence type="ECO:0000313" key="3">
    <source>
        <dbReference type="EMBL" id="QOU18095.1"/>
    </source>
</evidence>
<dbReference type="OMA" id="SDYLTTM"/>
<dbReference type="EMBL" id="JABCYN010000035">
    <property type="protein sequence ID" value="KAF6008619.1"/>
    <property type="molecule type" value="Genomic_DNA"/>
</dbReference>
<dbReference type="GeneID" id="64573465"/>
<dbReference type="RefSeq" id="XP_041134590.1">
    <property type="nucleotide sequence ID" value="XM_041280088.1"/>
</dbReference>
<reference evidence="2 6" key="2">
    <citation type="journal article" date="2020" name="Appl. Microbiol. Biotechnol.">
        <title>Targeted gene deletion in Brettanomyces bruxellensis with an expression-free CRISPR-Cas9 system.</title>
        <authorList>
            <person name="Varela C."/>
            <person name="Bartel C."/>
            <person name="Onetto C."/>
            <person name="Borneman A."/>
        </authorList>
    </citation>
    <scope>NUCLEOTIDE SEQUENCE [LARGE SCALE GENOMIC DNA]</scope>
    <source>
        <strain evidence="2 6">AWRI1613</strain>
    </source>
</reference>
<dbReference type="EMBL" id="CABFWN010000008">
    <property type="protein sequence ID" value="VUG20381.1"/>
    <property type="molecule type" value="Genomic_DNA"/>
</dbReference>
<feature type="compositionally biased region" description="Low complexity" evidence="1">
    <location>
        <begin position="57"/>
        <end position="95"/>
    </location>
</feature>
<accession>A0A7D9H2R1</accession>
<protein>
    <submittedName>
        <fullName evidence="4">DEBR0S8_00386g1_1</fullName>
    </submittedName>
</protein>
<dbReference type="Proteomes" id="UP000663131">
    <property type="component" value="Chromosome 1"/>
</dbReference>
<evidence type="ECO:0000313" key="2">
    <source>
        <dbReference type="EMBL" id="KAF6008619.1"/>
    </source>
</evidence>
<reference evidence="3" key="3">
    <citation type="submission" date="2020-10" db="EMBL/GenBank/DDBJ databases">
        <authorList>
            <person name="Palmer J.M."/>
        </authorList>
    </citation>
    <scope>NUCLEOTIDE SEQUENCE</scope>
    <source>
        <strain evidence="3">UCD 2041</strain>
    </source>
</reference>
<dbReference type="KEGG" id="bbrx:BRETT_001540"/>
<reference evidence="3" key="4">
    <citation type="journal article" name="BMC Genomics">
        <title>New genome assemblies reveal patterns of domestication and adaptation across Brettanomyces (Dekkera) species.</title>
        <authorList>
            <person name="Roach M.J."/>
            <person name="Borneman A.R."/>
        </authorList>
    </citation>
    <scope>NUCLEOTIDE SEQUENCE</scope>
    <source>
        <strain evidence="3">UCD 2041</strain>
    </source>
</reference>
<organism evidence="4 5">
    <name type="scientific">Dekkera bruxellensis</name>
    <name type="common">Brettanomyces custersii</name>
    <dbReference type="NCBI Taxonomy" id="5007"/>
    <lineage>
        <taxon>Eukaryota</taxon>
        <taxon>Fungi</taxon>
        <taxon>Dikarya</taxon>
        <taxon>Ascomycota</taxon>
        <taxon>Saccharomycotina</taxon>
        <taxon>Pichiomycetes</taxon>
        <taxon>Pichiales</taxon>
        <taxon>Pichiaceae</taxon>
        <taxon>Brettanomyces</taxon>
    </lineage>
</organism>
<evidence type="ECO:0000313" key="6">
    <source>
        <dbReference type="Proteomes" id="UP000568158"/>
    </source>
</evidence>
<feature type="region of interest" description="Disordered" evidence="1">
    <location>
        <begin position="40"/>
        <end position="95"/>
    </location>
</feature>
<dbReference type="Proteomes" id="UP000568158">
    <property type="component" value="Unassembled WGS sequence"/>
</dbReference>
<evidence type="ECO:0000313" key="4">
    <source>
        <dbReference type="EMBL" id="VUG20381.1"/>
    </source>
</evidence>
<name>A0A7D9H2R1_DEKBR</name>
<evidence type="ECO:0000313" key="5">
    <source>
        <dbReference type="Proteomes" id="UP000478008"/>
    </source>
</evidence>
<dbReference type="AlphaFoldDB" id="A0A7D9H2R1"/>
<proteinExistence type="predicted"/>
<gene>
    <name evidence="3" type="ORF">BRETT_001540</name>
    <name evidence="4" type="ORF">DEBR0S8_00386G</name>
    <name evidence="2" type="ORF">HII12_004098</name>
</gene>
<dbReference type="Proteomes" id="UP000478008">
    <property type="component" value="Unassembled WGS sequence"/>
</dbReference>
<reference evidence="4 5" key="1">
    <citation type="submission" date="2019-07" db="EMBL/GenBank/DDBJ databases">
        <authorList>
            <person name="Friedrich A."/>
            <person name="Schacherer J."/>
        </authorList>
    </citation>
    <scope>NUCLEOTIDE SEQUENCE [LARGE SCALE GENOMIC DNA]</scope>
</reference>
<evidence type="ECO:0000256" key="1">
    <source>
        <dbReference type="SAM" id="MobiDB-lite"/>
    </source>
</evidence>
<keyword evidence="5" id="KW-1185">Reference proteome</keyword>